<dbReference type="RefSeq" id="WP_194030747.1">
    <property type="nucleotide sequence ID" value="NZ_JADEWZ010000028.1"/>
</dbReference>
<dbReference type="EMBL" id="JADEWZ010000028">
    <property type="protein sequence ID" value="MBE9117658.1"/>
    <property type="molecule type" value="Genomic_DNA"/>
</dbReference>
<evidence type="ECO:0000313" key="3">
    <source>
        <dbReference type="Proteomes" id="UP000654482"/>
    </source>
</evidence>
<dbReference type="AlphaFoldDB" id="A0A8J7IW00"/>
<name>A0A8J7IW00_9CYAN</name>
<evidence type="ECO:0000313" key="2">
    <source>
        <dbReference type="EMBL" id="MBE9117658.1"/>
    </source>
</evidence>
<keyword evidence="3" id="KW-1185">Reference proteome</keyword>
<comment type="caution">
    <text evidence="2">The sequence shown here is derived from an EMBL/GenBank/DDBJ whole genome shotgun (WGS) entry which is preliminary data.</text>
</comment>
<accession>A0A8J7IW00</accession>
<dbReference type="Proteomes" id="UP000654482">
    <property type="component" value="Unassembled WGS sequence"/>
</dbReference>
<feature type="domain" description="DUF1653" evidence="1">
    <location>
        <begin position="9"/>
        <end position="74"/>
    </location>
</feature>
<dbReference type="Gene3D" id="2.30.30.320">
    <property type="entry name" value="DUF1653-like domain"/>
    <property type="match status" value="1"/>
</dbReference>
<dbReference type="InterPro" id="IPR037135">
    <property type="entry name" value="DUF1653-like_dom_sf"/>
</dbReference>
<reference evidence="2" key="1">
    <citation type="submission" date="2020-10" db="EMBL/GenBank/DDBJ databases">
        <authorList>
            <person name="Castelo-Branco R."/>
            <person name="Eusebio N."/>
            <person name="Adriana R."/>
            <person name="Vieira A."/>
            <person name="Brugerolle De Fraissinette N."/>
            <person name="Rezende De Castro R."/>
            <person name="Schneider M.P."/>
            <person name="Vasconcelos V."/>
            <person name="Leao P.N."/>
        </authorList>
    </citation>
    <scope>NUCLEOTIDE SEQUENCE</scope>
    <source>
        <strain evidence="2">LEGE 07157</strain>
    </source>
</reference>
<dbReference type="Pfam" id="PF07866">
    <property type="entry name" value="DUF1653"/>
    <property type="match status" value="1"/>
</dbReference>
<dbReference type="InterPro" id="IPR023387">
    <property type="entry name" value="DUF1653-like_dom"/>
</dbReference>
<gene>
    <name evidence="2" type="ORF">IQ249_17310</name>
</gene>
<protein>
    <submittedName>
        <fullName evidence="2">DUF1653 domain-containing protein</fullName>
    </submittedName>
</protein>
<evidence type="ECO:0000259" key="1">
    <source>
        <dbReference type="Pfam" id="PF07866"/>
    </source>
</evidence>
<sequence>MMELKLNSVYRHHKGKYYKTLLVCWNASNSSSPSNKLVIYQTLYEDKEYGNQSIWARPIEEFQELHDGVNPRFEFVCELPTAITL</sequence>
<organism evidence="2 3">
    <name type="scientific">Lusitaniella coriacea LEGE 07157</name>
    <dbReference type="NCBI Taxonomy" id="945747"/>
    <lineage>
        <taxon>Bacteria</taxon>
        <taxon>Bacillati</taxon>
        <taxon>Cyanobacteriota</taxon>
        <taxon>Cyanophyceae</taxon>
        <taxon>Spirulinales</taxon>
        <taxon>Lusitaniellaceae</taxon>
        <taxon>Lusitaniella</taxon>
    </lineage>
</organism>
<proteinExistence type="predicted"/>